<dbReference type="Gene3D" id="1.10.10.60">
    <property type="entry name" value="Homeodomain-like"/>
    <property type="match status" value="1"/>
</dbReference>
<dbReference type="PANTHER" id="PTHR30055">
    <property type="entry name" value="HTH-TYPE TRANSCRIPTIONAL REGULATOR RUTR"/>
    <property type="match status" value="1"/>
</dbReference>
<gene>
    <name evidence="6" type="ORF">AMETH_3304</name>
</gene>
<evidence type="ECO:0000313" key="7">
    <source>
        <dbReference type="Proteomes" id="UP000062973"/>
    </source>
</evidence>
<dbReference type="Gene3D" id="1.10.357.10">
    <property type="entry name" value="Tetracycline Repressor, domain 2"/>
    <property type="match status" value="1"/>
</dbReference>
<dbReference type="PATRIC" id="fig|1068978.7.peg.3531"/>
<sequence length="213" mass="23539">MSGMTTGDVKARDPRKQRTIDALLAAAEQVFARRPVDEVTVEEIAECAGVAVGSIYNNFGSKAGLHAAVVERALDVDREYMDRAYPPDRSPVEQLEAAAEQYLRFYLEQPEFFRMLAFPAPLGNYSAAAETAARLAHRVDEQNARMIDAIERGIAAGLIRPLDARKAAKVLWASWNGVISLAWRPDELREDEEGLAELLSLAADLVAWGLRRV</sequence>
<evidence type="ECO:0000259" key="5">
    <source>
        <dbReference type="PROSITE" id="PS50977"/>
    </source>
</evidence>
<dbReference type="Proteomes" id="UP000062973">
    <property type="component" value="Chromosome"/>
</dbReference>
<keyword evidence="2 4" id="KW-0238">DNA-binding</keyword>
<dbReference type="Pfam" id="PF13305">
    <property type="entry name" value="TetR_C_33"/>
    <property type="match status" value="1"/>
</dbReference>
<dbReference type="InterPro" id="IPR009057">
    <property type="entry name" value="Homeodomain-like_sf"/>
</dbReference>
<feature type="domain" description="HTH tetR-type" evidence="5">
    <location>
        <begin position="17"/>
        <end position="77"/>
    </location>
</feature>
<evidence type="ECO:0000256" key="3">
    <source>
        <dbReference type="ARBA" id="ARBA00023163"/>
    </source>
</evidence>
<keyword evidence="7" id="KW-1185">Reference proteome</keyword>
<protein>
    <submittedName>
        <fullName evidence="6">Transcriptional regulator, TetR family protein</fullName>
    </submittedName>
</protein>
<dbReference type="HOGENOM" id="CLU_069356_12_1_11"/>
<proteinExistence type="predicted"/>
<evidence type="ECO:0000256" key="4">
    <source>
        <dbReference type="PROSITE-ProRule" id="PRU00335"/>
    </source>
</evidence>
<dbReference type="KEGG" id="amq:AMETH_3304"/>
<dbReference type="EMBL" id="CP009110">
    <property type="protein sequence ID" value="AIJ23396.1"/>
    <property type="molecule type" value="Genomic_DNA"/>
</dbReference>
<dbReference type="InterPro" id="IPR050109">
    <property type="entry name" value="HTH-type_TetR-like_transc_reg"/>
</dbReference>
<dbReference type="PROSITE" id="PS50977">
    <property type="entry name" value="HTH_TETR_2"/>
    <property type="match status" value="1"/>
</dbReference>
<dbReference type="SUPFAM" id="SSF48498">
    <property type="entry name" value="Tetracyclin repressor-like, C-terminal domain"/>
    <property type="match status" value="1"/>
</dbReference>
<name>A0A076MWF0_AMYME</name>
<keyword evidence="1" id="KW-0805">Transcription regulation</keyword>
<dbReference type="Pfam" id="PF00440">
    <property type="entry name" value="TetR_N"/>
    <property type="match status" value="1"/>
</dbReference>
<accession>A0A076MWF0</accession>
<dbReference type="GO" id="GO:0003700">
    <property type="term" value="F:DNA-binding transcription factor activity"/>
    <property type="evidence" value="ECO:0007669"/>
    <property type="project" value="TreeGrafter"/>
</dbReference>
<feature type="DNA-binding region" description="H-T-H motif" evidence="4">
    <location>
        <begin position="40"/>
        <end position="59"/>
    </location>
</feature>
<dbReference type="AlphaFoldDB" id="A0A076MWF0"/>
<dbReference type="OrthoDB" id="9802498at2"/>
<dbReference type="InterPro" id="IPR025996">
    <property type="entry name" value="MT1864/Rv1816-like_C"/>
</dbReference>
<evidence type="ECO:0000256" key="1">
    <source>
        <dbReference type="ARBA" id="ARBA00023015"/>
    </source>
</evidence>
<dbReference type="InterPro" id="IPR036271">
    <property type="entry name" value="Tet_transcr_reg_TetR-rel_C_sf"/>
</dbReference>
<dbReference type="PRINTS" id="PR00455">
    <property type="entry name" value="HTHTETR"/>
</dbReference>
<dbReference type="GO" id="GO:0000976">
    <property type="term" value="F:transcription cis-regulatory region binding"/>
    <property type="evidence" value="ECO:0007669"/>
    <property type="project" value="TreeGrafter"/>
</dbReference>
<dbReference type="SUPFAM" id="SSF46689">
    <property type="entry name" value="Homeodomain-like"/>
    <property type="match status" value="1"/>
</dbReference>
<reference evidence="6 7" key="1">
    <citation type="submission" date="2014-07" db="EMBL/GenBank/DDBJ databases">
        <title>Whole Genome Sequence of the Amycolatopsis methanolica 239.</title>
        <authorList>
            <person name="Tang B."/>
        </authorList>
    </citation>
    <scope>NUCLEOTIDE SEQUENCE [LARGE SCALE GENOMIC DNA]</scope>
    <source>
        <strain evidence="6 7">239</strain>
    </source>
</reference>
<evidence type="ECO:0000313" key="6">
    <source>
        <dbReference type="EMBL" id="AIJ23396.1"/>
    </source>
</evidence>
<dbReference type="PANTHER" id="PTHR30055:SF234">
    <property type="entry name" value="HTH-TYPE TRANSCRIPTIONAL REGULATOR BETI"/>
    <property type="match status" value="1"/>
</dbReference>
<keyword evidence="3" id="KW-0804">Transcription</keyword>
<dbReference type="InterPro" id="IPR001647">
    <property type="entry name" value="HTH_TetR"/>
</dbReference>
<evidence type="ECO:0000256" key="2">
    <source>
        <dbReference type="ARBA" id="ARBA00023125"/>
    </source>
</evidence>
<dbReference type="eggNOG" id="COG1309">
    <property type="taxonomic scope" value="Bacteria"/>
</dbReference>
<organism evidence="6 7">
    <name type="scientific">Amycolatopsis methanolica 239</name>
    <dbReference type="NCBI Taxonomy" id="1068978"/>
    <lineage>
        <taxon>Bacteria</taxon>
        <taxon>Bacillati</taxon>
        <taxon>Actinomycetota</taxon>
        <taxon>Actinomycetes</taxon>
        <taxon>Pseudonocardiales</taxon>
        <taxon>Pseudonocardiaceae</taxon>
        <taxon>Amycolatopsis</taxon>
        <taxon>Amycolatopsis methanolica group</taxon>
    </lineage>
</organism>